<gene>
    <name evidence="2" type="ORF">J3D65DRAFT_269082</name>
</gene>
<evidence type="ECO:0000256" key="1">
    <source>
        <dbReference type="SAM" id="MobiDB-lite"/>
    </source>
</evidence>
<organism evidence="2 3">
    <name type="scientific">Phyllosticta citribraziliensis</name>
    <dbReference type="NCBI Taxonomy" id="989973"/>
    <lineage>
        <taxon>Eukaryota</taxon>
        <taxon>Fungi</taxon>
        <taxon>Dikarya</taxon>
        <taxon>Ascomycota</taxon>
        <taxon>Pezizomycotina</taxon>
        <taxon>Dothideomycetes</taxon>
        <taxon>Dothideomycetes incertae sedis</taxon>
        <taxon>Botryosphaeriales</taxon>
        <taxon>Phyllostictaceae</taxon>
        <taxon>Phyllosticta</taxon>
    </lineage>
</organism>
<comment type="caution">
    <text evidence="2">The sequence shown here is derived from an EMBL/GenBank/DDBJ whole genome shotgun (WGS) entry which is preliminary data.</text>
</comment>
<evidence type="ECO:0000313" key="3">
    <source>
        <dbReference type="Proteomes" id="UP001360953"/>
    </source>
</evidence>
<keyword evidence="3" id="KW-1185">Reference proteome</keyword>
<dbReference type="EMBL" id="JBBPEH010000003">
    <property type="protein sequence ID" value="KAK7541152.1"/>
    <property type="molecule type" value="Genomic_DNA"/>
</dbReference>
<dbReference type="Proteomes" id="UP001360953">
    <property type="component" value="Unassembled WGS sequence"/>
</dbReference>
<feature type="compositionally biased region" description="Low complexity" evidence="1">
    <location>
        <begin position="125"/>
        <end position="137"/>
    </location>
</feature>
<feature type="region of interest" description="Disordered" evidence="1">
    <location>
        <begin position="117"/>
        <end position="137"/>
    </location>
</feature>
<protein>
    <submittedName>
        <fullName evidence="2">Uncharacterized protein</fullName>
    </submittedName>
</protein>
<dbReference type="RefSeq" id="XP_066658083.1">
    <property type="nucleotide sequence ID" value="XM_066794942.1"/>
</dbReference>
<accession>A0ABR1M136</accession>
<dbReference type="GeneID" id="92027848"/>
<proteinExistence type="predicted"/>
<feature type="compositionally biased region" description="Low complexity" evidence="1">
    <location>
        <begin position="164"/>
        <end position="173"/>
    </location>
</feature>
<name>A0ABR1M136_9PEZI</name>
<reference evidence="2 3" key="1">
    <citation type="submission" date="2024-04" db="EMBL/GenBank/DDBJ databases">
        <title>Phyllosticta paracitricarpa is synonymous to the EU quarantine fungus P. citricarpa based on phylogenomic analyses.</title>
        <authorList>
            <consortium name="Lawrence Berkeley National Laboratory"/>
            <person name="Van ingen-buijs V.A."/>
            <person name="Van westerhoven A.C."/>
            <person name="Haridas S."/>
            <person name="Skiadas P."/>
            <person name="Martin F."/>
            <person name="Groenewald J.Z."/>
            <person name="Crous P.W."/>
            <person name="Seidl M.F."/>
        </authorList>
    </citation>
    <scope>NUCLEOTIDE SEQUENCE [LARGE SCALE GENOMIC DNA]</scope>
    <source>
        <strain evidence="2 3">CPC 17464</strain>
    </source>
</reference>
<sequence length="189" mass="19699">MPWSFSAQPFGARSGALPFEFPPPPPLSPSVRGGLGVQAPALPCPALPCPALPCPPPHWTALSLSLSLPPQVASPLAHLSARLVFPFVAPTLPQARLLRSSLTPVIAKLPSPALFSSSTKPPVLASSTTTHHPSASSDDICRHIVFGVASSFGCARALLAPSTRPRFSSSTSRLAPREKISSTNTHLVP</sequence>
<feature type="region of interest" description="Disordered" evidence="1">
    <location>
        <begin position="164"/>
        <end position="189"/>
    </location>
</feature>
<evidence type="ECO:0000313" key="2">
    <source>
        <dbReference type="EMBL" id="KAK7541152.1"/>
    </source>
</evidence>